<dbReference type="GO" id="GO:0008270">
    <property type="term" value="F:zinc ion binding"/>
    <property type="evidence" value="ECO:0007669"/>
    <property type="project" value="UniProtKB-KW"/>
</dbReference>
<dbReference type="PROSITE" id="PS50089">
    <property type="entry name" value="ZF_RING_2"/>
    <property type="match status" value="1"/>
</dbReference>
<dbReference type="SUPFAM" id="SSF101898">
    <property type="entry name" value="NHL repeat"/>
    <property type="match status" value="1"/>
</dbReference>
<keyword evidence="2 4" id="KW-0863">Zinc-finger</keyword>
<name>A0AAV2HSM8_LYMST</name>
<evidence type="ECO:0000256" key="2">
    <source>
        <dbReference type="ARBA" id="ARBA00022771"/>
    </source>
</evidence>
<dbReference type="AlphaFoldDB" id="A0AAV2HSM8"/>
<protein>
    <submittedName>
        <fullName evidence="7">Uncharacterized protein</fullName>
    </submittedName>
</protein>
<comment type="caution">
    <text evidence="7">The sequence shown here is derived from an EMBL/GenBank/DDBJ whole genome shotgun (WGS) entry which is preliminary data.</text>
</comment>
<evidence type="ECO:0000313" key="8">
    <source>
        <dbReference type="Proteomes" id="UP001497497"/>
    </source>
</evidence>
<dbReference type="Proteomes" id="UP001497497">
    <property type="component" value="Unassembled WGS sequence"/>
</dbReference>
<keyword evidence="3" id="KW-0862">Zinc</keyword>
<proteinExistence type="predicted"/>
<evidence type="ECO:0000313" key="7">
    <source>
        <dbReference type="EMBL" id="CAL1537125.1"/>
    </source>
</evidence>
<evidence type="ECO:0000256" key="1">
    <source>
        <dbReference type="ARBA" id="ARBA00022723"/>
    </source>
</evidence>
<feature type="domain" description="RING-type" evidence="5">
    <location>
        <begin position="20"/>
        <end position="62"/>
    </location>
</feature>
<dbReference type="PROSITE" id="PS50119">
    <property type="entry name" value="ZF_BBOX"/>
    <property type="match status" value="1"/>
</dbReference>
<dbReference type="SUPFAM" id="SSF57850">
    <property type="entry name" value="RING/U-box"/>
    <property type="match status" value="1"/>
</dbReference>
<dbReference type="Pfam" id="PF00643">
    <property type="entry name" value="zf-B_box"/>
    <property type="match status" value="1"/>
</dbReference>
<dbReference type="Gene3D" id="3.30.40.10">
    <property type="entry name" value="Zinc/RING finger domain, C3HC4 (zinc finger)"/>
    <property type="match status" value="1"/>
</dbReference>
<reference evidence="7 8" key="1">
    <citation type="submission" date="2024-04" db="EMBL/GenBank/DDBJ databases">
        <authorList>
            <consortium name="Genoscope - CEA"/>
            <person name="William W."/>
        </authorList>
    </citation>
    <scope>NUCLEOTIDE SEQUENCE [LARGE SCALE GENOMIC DNA]</scope>
</reference>
<sequence>MMAEQFGREEHSSILACLKCAKCMNSLRNPVQLSACLHIVCLDCTENLQSATNVNLLLCPKCGVQSAKPSVLRSISGVEESNKKNNDCDFCQSKQPALWFCFMCAKNICKQCRAQHDSDFLGHNPSLLSNPTNLGRSIFENNGIQQEVLYSTPSVSSPSQDLEGTDGGSVSVHQDCPKCGDVSCSHVELLRFLGSNSDPNIGRCMRQGHVDSSGRQLEVKFFCKVCWKPICGDCSKGEHKLHDTEDLFNAQEFLRNSVSKILSKLNMLVQRFDLDISEEKDIEESLRAHVQLTEREIIKRKIRILEDASEAFNKTVTDVELQGKDILQSYRSQLNEAVNCQKLINRYYELLNALTVDNDLNINQYNYVFQCITQVTRFIHEMDQELTNVKKPAERCLVLPEIKGLPTIPLPLARVGTEWKQLKLAFKLLLPNEVGWVHSIIVKGSEECLLSCKLEGKDAIIGFEKKSDTKKRYSVPRGTYLIALTRNQEIVASYSSRSHFSLKYSDGSVISRGDAESDITFETIRVFDYPPKGIATTKDNNILVCCQSSDKKDVNYLMMLSLQGKIIKDSCNEAGHNMMSPNYVAISDSDDICVSDTEGNSVVILDSNLDITERVKYTLPSSLCNAKFKATLTGQEEYELAFRPHGLCYDSYGRIIVADPDNDSVVRLIRDPDTHKYKMEPLLTRSDCKTSDYHGLQQPKLVAMGPESRLWVVCRQQVLVYDYCT</sequence>
<dbReference type="Gene3D" id="3.30.160.60">
    <property type="entry name" value="Classic Zinc Finger"/>
    <property type="match status" value="1"/>
</dbReference>
<dbReference type="PANTHER" id="PTHR25462">
    <property type="entry name" value="BONUS, ISOFORM C-RELATED"/>
    <property type="match status" value="1"/>
</dbReference>
<accession>A0AAV2HSM8</accession>
<evidence type="ECO:0000256" key="4">
    <source>
        <dbReference type="PROSITE-ProRule" id="PRU00024"/>
    </source>
</evidence>
<dbReference type="EMBL" id="CAXITT010000250">
    <property type="protein sequence ID" value="CAL1537125.1"/>
    <property type="molecule type" value="Genomic_DNA"/>
</dbReference>
<dbReference type="PANTHER" id="PTHR25462:SF296">
    <property type="entry name" value="MEIOTIC P26, ISOFORM F"/>
    <property type="match status" value="1"/>
</dbReference>
<keyword evidence="8" id="KW-1185">Reference proteome</keyword>
<evidence type="ECO:0000259" key="5">
    <source>
        <dbReference type="PROSITE" id="PS50089"/>
    </source>
</evidence>
<dbReference type="InterPro" id="IPR013083">
    <property type="entry name" value="Znf_RING/FYVE/PHD"/>
</dbReference>
<dbReference type="CDD" id="cd16449">
    <property type="entry name" value="RING-HC"/>
    <property type="match status" value="1"/>
</dbReference>
<organism evidence="7 8">
    <name type="scientific">Lymnaea stagnalis</name>
    <name type="common">Great pond snail</name>
    <name type="synonym">Helix stagnalis</name>
    <dbReference type="NCBI Taxonomy" id="6523"/>
    <lineage>
        <taxon>Eukaryota</taxon>
        <taxon>Metazoa</taxon>
        <taxon>Spiralia</taxon>
        <taxon>Lophotrochozoa</taxon>
        <taxon>Mollusca</taxon>
        <taxon>Gastropoda</taxon>
        <taxon>Heterobranchia</taxon>
        <taxon>Euthyneura</taxon>
        <taxon>Panpulmonata</taxon>
        <taxon>Hygrophila</taxon>
        <taxon>Lymnaeoidea</taxon>
        <taxon>Lymnaeidae</taxon>
        <taxon>Lymnaea</taxon>
    </lineage>
</organism>
<evidence type="ECO:0000256" key="3">
    <source>
        <dbReference type="ARBA" id="ARBA00022833"/>
    </source>
</evidence>
<dbReference type="InterPro" id="IPR000315">
    <property type="entry name" value="Znf_B-box"/>
</dbReference>
<dbReference type="InterPro" id="IPR011042">
    <property type="entry name" value="6-blade_b-propeller_TolB-like"/>
</dbReference>
<evidence type="ECO:0000259" key="6">
    <source>
        <dbReference type="PROSITE" id="PS50119"/>
    </source>
</evidence>
<keyword evidence="1" id="KW-0479">Metal-binding</keyword>
<gene>
    <name evidence="7" type="ORF">GSLYS_00011038001</name>
</gene>
<feature type="domain" description="B box-type" evidence="6">
    <location>
        <begin position="83"/>
        <end position="128"/>
    </location>
</feature>
<dbReference type="InterPro" id="IPR001841">
    <property type="entry name" value="Znf_RING"/>
</dbReference>
<dbReference type="InterPro" id="IPR047153">
    <property type="entry name" value="TRIM45/56/19-like"/>
</dbReference>
<dbReference type="Gene3D" id="2.120.10.30">
    <property type="entry name" value="TolB, C-terminal domain"/>
    <property type="match status" value="1"/>
</dbReference>
<dbReference type="SUPFAM" id="SSF57845">
    <property type="entry name" value="B-box zinc-binding domain"/>
    <property type="match status" value="1"/>
</dbReference>